<dbReference type="AlphaFoldDB" id="A0A9N9AYW7"/>
<gene>
    <name evidence="2" type="ORF">POCULU_LOCUS4957</name>
</gene>
<dbReference type="Proteomes" id="UP000789572">
    <property type="component" value="Unassembled WGS sequence"/>
</dbReference>
<accession>A0A9N9AYW7</accession>
<feature type="compositionally biased region" description="Polar residues" evidence="1">
    <location>
        <begin position="127"/>
        <end position="139"/>
    </location>
</feature>
<dbReference type="EMBL" id="CAJVPJ010000695">
    <property type="protein sequence ID" value="CAG8549746.1"/>
    <property type="molecule type" value="Genomic_DNA"/>
</dbReference>
<evidence type="ECO:0000256" key="1">
    <source>
        <dbReference type="SAM" id="MobiDB-lite"/>
    </source>
</evidence>
<organism evidence="2 3">
    <name type="scientific">Paraglomus occultum</name>
    <dbReference type="NCBI Taxonomy" id="144539"/>
    <lineage>
        <taxon>Eukaryota</taxon>
        <taxon>Fungi</taxon>
        <taxon>Fungi incertae sedis</taxon>
        <taxon>Mucoromycota</taxon>
        <taxon>Glomeromycotina</taxon>
        <taxon>Glomeromycetes</taxon>
        <taxon>Paraglomerales</taxon>
        <taxon>Paraglomeraceae</taxon>
        <taxon>Paraglomus</taxon>
    </lineage>
</organism>
<keyword evidence="3" id="KW-1185">Reference proteome</keyword>
<evidence type="ECO:0000313" key="3">
    <source>
        <dbReference type="Proteomes" id="UP000789572"/>
    </source>
</evidence>
<feature type="region of interest" description="Disordered" evidence="1">
    <location>
        <begin position="83"/>
        <end position="198"/>
    </location>
</feature>
<feature type="compositionally biased region" description="Low complexity" evidence="1">
    <location>
        <begin position="177"/>
        <end position="190"/>
    </location>
</feature>
<dbReference type="OrthoDB" id="10490949at2759"/>
<protein>
    <submittedName>
        <fullName evidence="2">4233_t:CDS:1</fullName>
    </submittedName>
</protein>
<sequence>MSKAKKFEELELLQTQLSVSLGLVRSTVNEWLPPLKPGEEEEDVRDDTDELLVARGGSLSNQGVGVLVGKRIAESRLKRKLTATRTQTLHDNHNSKEPLQQDVDDEDEDSKTSSTASKRQRQAAVSAMNSPLLTNISQDTKAENEGQIKNDNKDIDGQTVNTAINADADEQHERTNDNNNNNEPIENNSEATSDNTTIRVDYRELMQRTLKFSTTKSVSKSTSKP</sequence>
<comment type="caution">
    <text evidence="2">The sequence shown here is derived from an EMBL/GenBank/DDBJ whole genome shotgun (WGS) entry which is preliminary data.</text>
</comment>
<feature type="compositionally biased region" description="Basic and acidic residues" evidence="1">
    <location>
        <begin position="140"/>
        <end position="156"/>
    </location>
</feature>
<proteinExistence type="predicted"/>
<name>A0A9N9AYW7_9GLOM</name>
<evidence type="ECO:0000313" key="2">
    <source>
        <dbReference type="EMBL" id="CAG8549746.1"/>
    </source>
</evidence>
<reference evidence="2" key="1">
    <citation type="submission" date="2021-06" db="EMBL/GenBank/DDBJ databases">
        <authorList>
            <person name="Kallberg Y."/>
            <person name="Tangrot J."/>
            <person name="Rosling A."/>
        </authorList>
    </citation>
    <scope>NUCLEOTIDE SEQUENCE</scope>
    <source>
        <strain evidence="2">IA702</strain>
    </source>
</reference>